<accession>A0A8H7TNF4</accession>
<dbReference type="AlphaFoldDB" id="A0A8H7TNF4"/>
<proteinExistence type="predicted"/>
<reference evidence="1" key="1">
    <citation type="submission" date="2020-10" db="EMBL/GenBank/DDBJ databases">
        <title>High-Quality Genome Resource of Clonostachys rosea strain S41 by Oxford Nanopore Long-Read Sequencing.</title>
        <authorList>
            <person name="Wang H."/>
        </authorList>
    </citation>
    <scope>NUCLEOTIDE SEQUENCE</scope>
    <source>
        <strain evidence="1">S41</strain>
    </source>
</reference>
<name>A0A8H7TNF4_BIOOC</name>
<dbReference type="Proteomes" id="UP000616885">
    <property type="component" value="Unassembled WGS sequence"/>
</dbReference>
<evidence type="ECO:0000313" key="1">
    <source>
        <dbReference type="EMBL" id="KAF9753122.1"/>
    </source>
</evidence>
<sequence>MWDLLGANEEAWSSWSVSPLGSTLTREPPNNECRVALTWPLCSEIQNGYMASVLAPEAAYARVKNAWMKRGIW</sequence>
<evidence type="ECO:0000313" key="2">
    <source>
        <dbReference type="Proteomes" id="UP000616885"/>
    </source>
</evidence>
<dbReference type="EMBL" id="JADCTT010000004">
    <property type="protein sequence ID" value="KAF9753122.1"/>
    <property type="molecule type" value="Genomic_DNA"/>
</dbReference>
<protein>
    <submittedName>
        <fullName evidence="1">Uncharacterized protein</fullName>
    </submittedName>
</protein>
<organism evidence="1 2">
    <name type="scientific">Bionectria ochroleuca</name>
    <name type="common">Gliocladium roseum</name>
    <dbReference type="NCBI Taxonomy" id="29856"/>
    <lineage>
        <taxon>Eukaryota</taxon>
        <taxon>Fungi</taxon>
        <taxon>Dikarya</taxon>
        <taxon>Ascomycota</taxon>
        <taxon>Pezizomycotina</taxon>
        <taxon>Sordariomycetes</taxon>
        <taxon>Hypocreomycetidae</taxon>
        <taxon>Hypocreales</taxon>
        <taxon>Bionectriaceae</taxon>
        <taxon>Clonostachys</taxon>
    </lineage>
</organism>
<gene>
    <name evidence="1" type="ORF">IM811_011880</name>
</gene>
<comment type="caution">
    <text evidence="1">The sequence shown here is derived from an EMBL/GenBank/DDBJ whole genome shotgun (WGS) entry which is preliminary data.</text>
</comment>